<comment type="similarity">
    <text evidence="1">Belongs to the IER family.</text>
</comment>
<protein>
    <submittedName>
        <fullName evidence="4">Immediate early response gene 5 protein</fullName>
    </submittedName>
</protein>
<feature type="compositionally biased region" description="Low complexity" evidence="2">
    <location>
        <begin position="242"/>
        <end position="251"/>
    </location>
</feature>
<organism evidence="3 4">
    <name type="scientific">Notechis scutatus</name>
    <name type="common">mainland tiger snake</name>
    <dbReference type="NCBI Taxonomy" id="8663"/>
    <lineage>
        <taxon>Eukaryota</taxon>
        <taxon>Metazoa</taxon>
        <taxon>Chordata</taxon>
        <taxon>Craniata</taxon>
        <taxon>Vertebrata</taxon>
        <taxon>Euteleostomi</taxon>
        <taxon>Lepidosauria</taxon>
        <taxon>Squamata</taxon>
        <taxon>Bifurcata</taxon>
        <taxon>Unidentata</taxon>
        <taxon>Episquamata</taxon>
        <taxon>Toxicofera</taxon>
        <taxon>Serpentes</taxon>
        <taxon>Colubroidea</taxon>
        <taxon>Elapidae</taxon>
        <taxon>Hydrophiinae</taxon>
        <taxon>Notechis</taxon>
    </lineage>
</organism>
<dbReference type="InterPro" id="IPR008653">
    <property type="entry name" value="IER"/>
</dbReference>
<name>A0A6J1UB75_9SAUR</name>
<reference evidence="4" key="1">
    <citation type="submission" date="2025-08" db="UniProtKB">
        <authorList>
            <consortium name="RefSeq"/>
        </authorList>
    </citation>
    <scope>IDENTIFICATION</scope>
</reference>
<sequence length="273" mass="29220">MECKLEAHRIVSISLGKMYSARGQRGGVKLHKNLLVSLVLRSARQVCLSELDGSLATPLAAAPSPAAAALNPLRDGGEEGGRPPLPFFSSSPPPPRAFLPPARAMLPPSDPRTSPWCRKLPSSDWEVPRLPRCCCCCSSFVSEACKRPAEAPPALYCSRKRIAAVHPDGGTEAETSPGSSPLKKVRREEEEEEEEEEMETGNVANLVSIFGSSFSGLLSKKPCGGEREGSNQRGRRQEKEAAAGGADAEPGQICCDESVLRNLNPWSTAIVAF</sequence>
<evidence type="ECO:0000313" key="4">
    <source>
        <dbReference type="RefSeq" id="XP_026525024.1"/>
    </source>
</evidence>
<dbReference type="GeneID" id="113413167"/>
<dbReference type="AlphaFoldDB" id="A0A6J1UB75"/>
<dbReference type="CTD" id="51278"/>
<feature type="region of interest" description="Disordered" evidence="2">
    <location>
        <begin position="168"/>
        <end position="202"/>
    </location>
</feature>
<dbReference type="KEGG" id="nss:113413167"/>
<keyword evidence="3" id="KW-1185">Reference proteome</keyword>
<dbReference type="PANTHER" id="PTHR15895">
    <property type="entry name" value="IMMEDIATE EARLY RESPONSE GENE"/>
    <property type="match status" value="1"/>
</dbReference>
<feature type="compositionally biased region" description="Acidic residues" evidence="2">
    <location>
        <begin position="189"/>
        <end position="199"/>
    </location>
</feature>
<accession>A0A6J1UB75</accession>
<evidence type="ECO:0000256" key="1">
    <source>
        <dbReference type="ARBA" id="ARBA00006186"/>
    </source>
</evidence>
<evidence type="ECO:0000256" key="2">
    <source>
        <dbReference type="SAM" id="MobiDB-lite"/>
    </source>
</evidence>
<dbReference type="Proteomes" id="UP000504612">
    <property type="component" value="Unplaced"/>
</dbReference>
<dbReference type="RefSeq" id="XP_026525024.1">
    <property type="nucleotide sequence ID" value="XM_026669239.1"/>
</dbReference>
<evidence type="ECO:0000313" key="3">
    <source>
        <dbReference type="Proteomes" id="UP000504612"/>
    </source>
</evidence>
<proteinExistence type="inferred from homology"/>
<gene>
    <name evidence="4" type="primary">IER5</name>
</gene>
<feature type="compositionally biased region" description="Basic and acidic residues" evidence="2">
    <location>
        <begin position="223"/>
        <end position="241"/>
    </location>
</feature>
<dbReference type="Pfam" id="PF05760">
    <property type="entry name" value="IER"/>
    <property type="match status" value="2"/>
</dbReference>
<feature type="region of interest" description="Disordered" evidence="2">
    <location>
        <begin position="218"/>
        <end position="251"/>
    </location>
</feature>